<proteinExistence type="predicted"/>
<dbReference type="InterPro" id="IPR016040">
    <property type="entry name" value="NAD(P)-bd_dom"/>
</dbReference>
<dbReference type="PANTHER" id="PTHR43162:SF1">
    <property type="entry name" value="PRESTALK A DIFFERENTIATION PROTEIN A"/>
    <property type="match status" value="1"/>
</dbReference>
<reference evidence="2 3" key="1">
    <citation type="journal article" date="2019" name="ACS Chem. Biol.">
        <title>Identification and Mobilization of a Cryptic Antibiotic Biosynthesis Gene Locus from a Human-Pathogenic Nocardia Isolate.</title>
        <authorList>
            <person name="Herisse M."/>
            <person name="Ishida K."/>
            <person name="Porter J.L."/>
            <person name="Howden B."/>
            <person name="Hertweck C."/>
            <person name="Stinear T.P."/>
            <person name="Pidot S.J."/>
        </authorList>
    </citation>
    <scope>NUCLEOTIDE SEQUENCE [LARGE SCALE GENOMIC DNA]</scope>
    <source>
        <strain evidence="2 3">AUSMDU00012717</strain>
    </source>
</reference>
<organism evidence="2 3">
    <name type="scientific">Nocardia arthritidis</name>
    <dbReference type="NCBI Taxonomy" id="228602"/>
    <lineage>
        <taxon>Bacteria</taxon>
        <taxon>Bacillati</taxon>
        <taxon>Actinomycetota</taxon>
        <taxon>Actinomycetes</taxon>
        <taxon>Mycobacteriales</taxon>
        <taxon>Nocardiaceae</taxon>
        <taxon>Nocardia</taxon>
    </lineage>
</organism>
<dbReference type="SUPFAM" id="SSF51735">
    <property type="entry name" value="NAD(P)-binding Rossmann-fold domains"/>
    <property type="match status" value="1"/>
</dbReference>
<dbReference type="KEGG" id="nah:F5544_07025"/>
<dbReference type="Gene3D" id="3.40.50.720">
    <property type="entry name" value="NAD(P)-binding Rossmann-like Domain"/>
    <property type="match status" value="1"/>
</dbReference>
<evidence type="ECO:0000313" key="2">
    <source>
        <dbReference type="EMBL" id="QIS09315.1"/>
    </source>
</evidence>
<dbReference type="Proteomes" id="UP000503540">
    <property type="component" value="Chromosome"/>
</dbReference>
<accession>A0A6G9Y7S9</accession>
<feature type="domain" description="NAD(P)-binding" evidence="1">
    <location>
        <begin position="34"/>
        <end position="193"/>
    </location>
</feature>
<evidence type="ECO:0000313" key="3">
    <source>
        <dbReference type="Proteomes" id="UP000503540"/>
    </source>
</evidence>
<gene>
    <name evidence="2" type="ORF">F5544_07025</name>
</gene>
<dbReference type="Pfam" id="PF13460">
    <property type="entry name" value="NAD_binding_10"/>
    <property type="match status" value="1"/>
</dbReference>
<dbReference type="InterPro" id="IPR051604">
    <property type="entry name" value="Ergot_Alk_Oxidoreductase"/>
</dbReference>
<sequence>MIASRSTMFCRRAHRCTRGMTKNTANQPLVLVTGGTGKTGSRVAARLTDMGRAVRIGSRKADIPFDWEDRTTWTRALTGVTAVYLAYQPDIAVPTAPDTIRAFTAAAKVAGVRRVVLLSGRGEPEAAVCEGIVRDSGLEWTIVRCAWFAQNFSEGAFVDYVLAGEFAVPNGDVPEPFVDADDIADVAVAALTENGHTGQVYELTGPRALTFAEAVAEIAAATGREIAFIPISRTDFVAALTEYQVPADVVSLLDYLFATVLDGRNSAPADGVQRALGRAPRDFADYVKGVAATGVWNIQEQ</sequence>
<dbReference type="AlphaFoldDB" id="A0A6G9Y7S9"/>
<keyword evidence="3" id="KW-1185">Reference proteome</keyword>
<protein>
    <submittedName>
        <fullName evidence="2">NAD(P)H-binding protein</fullName>
    </submittedName>
</protein>
<evidence type="ECO:0000259" key="1">
    <source>
        <dbReference type="Pfam" id="PF13460"/>
    </source>
</evidence>
<dbReference type="InterPro" id="IPR036291">
    <property type="entry name" value="NAD(P)-bd_dom_sf"/>
</dbReference>
<dbReference type="PANTHER" id="PTHR43162">
    <property type="match status" value="1"/>
</dbReference>
<dbReference type="EMBL" id="CP046172">
    <property type="protein sequence ID" value="QIS09315.1"/>
    <property type="molecule type" value="Genomic_DNA"/>
</dbReference>
<name>A0A6G9Y7S9_9NOCA</name>
<dbReference type="Gene3D" id="3.90.25.10">
    <property type="entry name" value="UDP-galactose 4-epimerase, domain 1"/>
    <property type="match status" value="1"/>
</dbReference>